<dbReference type="InterPro" id="IPR027417">
    <property type="entry name" value="P-loop_NTPase"/>
</dbReference>
<protein>
    <recommendedName>
        <fullName evidence="3">Nuclease SbcCD subunit C</fullName>
    </recommendedName>
</protein>
<dbReference type="PANTHER" id="PTHR32114:SF2">
    <property type="entry name" value="ABC TRANSPORTER ABCH.3"/>
    <property type="match status" value="1"/>
</dbReference>
<name>G8LZ19_ACECE</name>
<dbReference type="Pfam" id="PF13476">
    <property type="entry name" value="AAA_23"/>
    <property type="match status" value="1"/>
</dbReference>
<comment type="subunit">
    <text evidence="2">Heterodimer of SbcC and SbcD.</text>
</comment>
<sequence length="483" mass="55498">MIRIEKVLIENFQSHENTELAFHDGLNVIVGPSDHGKSAVIRAIRWVLYNEPRGSDFVRQGTNFARVTLWLSTGFVITRERTPSKNRYILSDEKGNTNIYEGFGNEVPQEIINAHGIPKVVLDTDINSSINIGSQLEGPFLISESGAVRAKAIGRLTGLHIIDKAIRDSATDLRRENQTKDRIGKELDEVDEKLKEYQYLDELEEKIELSSKLIENIEKHIKKLSLLTDIKYSLEDVNEKYKETLYVLSKLEKIDEFEKIIKCIDADFIRLKTLDNLKNRYNSNLMAAKEMERIFSMTKGVNGCISLIEEAEERTVRYEKLQKAGNNLRVLEKERIAVENVLKNTEKIGESDIIINQIREKVIKMSKLVSIKEKLVNYDSEIAKVDSILKRSIDLNASDVVITSIDRKSELLARLENIKNRLMPILDKIREGNNYLNNNKQEIEKYLNMYTELLKESGKCPLCNSKISDDKLGEIIKHYKEAH</sequence>
<reference evidence="6 7" key="2">
    <citation type="journal article" date="2012" name="Stand. Genomic Sci.">
        <title>Complete Genome Sequence of Clostridium clariflavum DSM 19732.</title>
        <authorList>
            <person name="Izquierdo J.A."/>
            <person name="Goodwin L."/>
            <person name="Davenport K.W."/>
            <person name="Teshima H."/>
            <person name="Bruce D."/>
            <person name="Detter C."/>
            <person name="Tapia R."/>
            <person name="Han S."/>
            <person name="Land M."/>
            <person name="Hauser L."/>
            <person name="Jeffries C.D."/>
            <person name="Han J."/>
            <person name="Pitluck S."/>
            <person name="Nolan M."/>
            <person name="Chen A."/>
            <person name="Huntemann M."/>
            <person name="Mavromatis K."/>
            <person name="Mikhailova N."/>
            <person name="Liolios K."/>
            <person name="Woyke T."/>
            <person name="Lynd L.R."/>
        </authorList>
    </citation>
    <scope>NUCLEOTIDE SEQUENCE [LARGE SCALE GENOMIC DNA]</scope>
    <source>
        <strain evidence="7">DSM 19732 / NBRC 101661 / EBR45</strain>
    </source>
</reference>
<dbReference type="HOGENOM" id="CLU_564643_0_0_9"/>
<dbReference type="STRING" id="720554.Clocl_2386"/>
<dbReference type="eggNOG" id="COG0419">
    <property type="taxonomic scope" value="Bacteria"/>
</dbReference>
<feature type="domain" description="Rad50/SbcC-type AAA" evidence="5">
    <location>
        <begin position="6"/>
        <end position="245"/>
    </location>
</feature>
<keyword evidence="4" id="KW-0175">Coiled coil</keyword>
<evidence type="ECO:0000313" key="6">
    <source>
        <dbReference type="EMBL" id="AEV68963.1"/>
    </source>
</evidence>
<dbReference type="GO" id="GO:0016887">
    <property type="term" value="F:ATP hydrolysis activity"/>
    <property type="evidence" value="ECO:0007669"/>
    <property type="project" value="InterPro"/>
</dbReference>
<dbReference type="EMBL" id="CP003065">
    <property type="protein sequence ID" value="AEV68963.1"/>
    <property type="molecule type" value="Genomic_DNA"/>
</dbReference>
<reference evidence="7" key="1">
    <citation type="submission" date="2011-12" db="EMBL/GenBank/DDBJ databases">
        <title>Complete sequence of Clostridium clariflavum DSM 19732.</title>
        <authorList>
            <consortium name="US DOE Joint Genome Institute"/>
            <person name="Lucas S."/>
            <person name="Han J."/>
            <person name="Lapidus A."/>
            <person name="Cheng J.-F."/>
            <person name="Goodwin L."/>
            <person name="Pitluck S."/>
            <person name="Peters L."/>
            <person name="Teshima H."/>
            <person name="Detter J.C."/>
            <person name="Han C."/>
            <person name="Tapia R."/>
            <person name="Land M."/>
            <person name="Hauser L."/>
            <person name="Kyrpides N."/>
            <person name="Ivanova N."/>
            <person name="Pagani I."/>
            <person name="Kitzmiller T."/>
            <person name="Lynd L."/>
            <person name="Izquierdo J."/>
            <person name="Woyke T."/>
        </authorList>
    </citation>
    <scope>NUCLEOTIDE SEQUENCE [LARGE SCALE GENOMIC DNA]</scope>
    <source>
        <strain evidence="7">DSM 19732 / NBRC 101661 / EBR45</strain>
    </source>
</reference>
<dbReference type="Proteomes" id="UP000005435">
    <property type="component" value="Chromosome"/>
</dbReference>
<dbReference type="Gene3D" id="1.10.287.510">
    <property type="entry name" value="Helix hairpin bin"/>
    <property type="match status" value="1"/>
</dbReference>
<evidence type="ECO:0000256" key="4">
    <source>
        <dbReference type="SAM" id="Coils"/>
    </source>
</evidence>
<evidence type="ECO:0000313" key="7">
    <source>
        <dbReference type="Proteomes" id="UP000005435"/>
    </source>
</evidence>
<comment type="similarity">
    <text evidence="1">Belongs to the SMC family. SbcC subfamily.</text>
</comment>
<dbReference type="AlphaFoldDB" id="G8LZ19"/>
<evidence type="ECO:0000256" key="2">
    <source>
        <dbReference type="ARBA" id="ARBA00011322"/>
    </source>
</evidence>
<dbReference type="PANTHER" id="PTHR32114">
    <property type="entry name" value="ABC TRANSPORTER ABCH.3"/>
    <property type="match status" value="1"/>
</dbReference>
<feature type="coiled-coil region" evidence="4">
    <location>
        <begin position="173"/>
        <end position="220"/>
    </location>
</feature>
<dbReference type="Gene3D" id="3.40.50.300">
    <property type="entry name" value="P-loop containing nucleotide triphosphate hydrolases"/>
    <property type="match status" value="1"/>
</dbReference>
<dbReference type="InterPro" id="IPR038729">
    <property type="entry name" value="Rad50/SbcC_AAA"/>
</dbReference>
<dbReference type="KEGG" id="ccl:Clocl_2386"/>
<dbReference type="SUPFAM" id="SSF52540">
    <property type="entry name" value="P-loop containing nucleoside triphosphate hydrolases"/>
    <property type="match status" value="1"/>
</dbReference>
<dbReference type="OrthoDB" id="267455at2"/>
<feature type="coiled-coil region" evidence="4">
    <location>
        <begin position="321"/>
        <end position="348"/>
    </location>
</feature>
<dbReference type="GO" id="GO:0006302">
    <property type="term" value="P:double-strand break repair"/>
    <property type="evidence" value="ECO:0007669"/>
    <property type="project" value="InterPro"/>
</dbReference>
<evidence type="ECO:0000256" key="1">
    <source>
        <dbReference type="ARBA" id="ARBA00006930"/>
    </source>
</evidence>
<proteinExistence type="inferred from homology"/>
<dbReference type="RefSeq" id="WP_014255532.1">
    <property type="nucleotide sequence ID" value="NC_016627.1"/>
</dbReference>
<evidence type="ECO:0000259" key="5">
    <source>
        <dbReference type="Pfam" id="PF13476"/>
    </source>
</evidence>
<evidence type="ECO:0000256" key="3">
    <source>
        <dbReference type="ARBA" id="ARBA00013368"/>
    </source>
</evidence>
<gene>
    <name evidence="6" type="ordered locus">Clocl_2386</name>
</gene>
<dbReference type="SUPFAM" id="SSF75712">
    <property type="entry name" value="Rad50 coiled-coil Zn hook"/>
    <property type="match status" value="1"/>
</dbReference>
<organism evidence="6 7">
    <name type="scientific">Acetivibrio clariflavus (strain DSM 19732 / NBRC 101661 / EBR45)</name>
    <name type="common">Clostridium clariflavum</name>
    <dbReference type="NCBI Taxonomy" id="720554"/>
    <lineage>
        <taxon>Bacteria</taxon>
        <taxon>Bacillati</taxon>
        <taxon>Bacillota</taxon>
        <taxon>Clostridia</taxon>
        <taxon>Eubacteriales</taxon>
        <taxon>Oscillospiraceae</taxon>
        <taxon>Acetivibrio</taxon>
    </lineage>
</organism>
<accession>G8LZ19</accession>
<keyword evidence="7" id="KW-1185">Reference proteome</keyword>